<dbReference type="EMBL" id="KQ247021">
    <property type="protein sequence ID" value="KNC72457.1"/>
    <property type="molecule type" value="Genomic_DNA"/>
</dbReference>
<proteinExistence type="predicted"/>
<dbReference type="RefSeq" id="XP_014146359.1">
    <property type="nucleotide sequence ID" value="XM_014290884.1"/>
</dbReference>
<protein>
    <submittedName>
        <fullName evidence="3">Uncharacterized protein</fullName>
    </submittedName>
</protein>
<gene>
    <name evidence="3" type="ORF">SARC_14984</name>
</gene>
<keyword evidence="2" id="KW-0677">Repeat</keyword>
<dbReference type="Gene3D" id="3.80.10.10">
    <property type="entry name" value="Ribonuclease Inhibitor"/>
    <property type="match status" value="1"/>
</dbReference>
<dbReference type="OrthoDB" id="1724970at2759"/>
<dbReference type="PROSITE" id="PS51450">
    <property type="entry name" value="LRR"/>
    <property type="match status" value="1"/>
</dbReference>
<dbReference type="Proteomes" id="UP000054560">
    <property type="component" value="Unassembled WGS sequence"/>
</dbReference>
<dbReference type="STRING" id="667725.A0A0L0F6U7"/>
<dbReference type="InterPro" id="IPR001611">
    <property type="entry name" value="Leu-rich_rpt"/>
</dbReference>
<dbReference type="GeneID" id="25915488"/>
<feature type="non-terminal residue" evidence="3">
    <location>
        <position position="122"/>
    </location>
</feature>
<dbReference type="PANTHER" id="PTHR45712">
    <property type="entry name" value="AGAP008170-PA"/>
    <property type="match status" value="1"/>
</dbReference>
<dbReference type="SUPFAM" id="SSF52058">
    <property type="entry name" value="L domain-like"/>
    <property type="match status" value="1"/>
</dbReference>
<sequence>MIDVDAFEGLTELTHIDLNSNELKEIPDSLFYSSYLKNINLGYNRLLAVPPNFIDSVSDNTVFIKLDLEKNFLQNLPYLSNANRVVDLTLSGNPVQTLQYNDLSGYTSLQELKIERMGLKRI</sequence>
<dbReference type="AlphaFoldDB" id="A0A0L0F6U7"/>
<name>A0A0L0F6U7_9EUKA</name>
<dbReference type="InterPro" id="IPR050333">
    <property type="entry name" value="SLRP"/>
</dbReference>
<evidence type="ECO:0000313" key="3">
    <source>
        <dbReference type="EMBL" id="KNC72457.1"/>
    </source>
</evidence>
<dbReference type="PANTHER" id="PTHR45712:SF22">
    <property type="entry name" value="INSULIN-LIKE GROWTH FACTOR-BINDING PROTEIN COMPLEX ACID LABILE SUBUNIT"/>
    <property type="match status" value="1"/>
</dbReference>
<dbReference type="SMART" id="SM00369">
    <property type="entry name" value="LRR_TYP"/>
    <property type="match status" value="1"/>
</dbReference>
<dbReference type="InterPro" id="IPR032675">
    <property type="entry name" value="LRR_dom_sf"/>
</dbReference>
<organism evidence="3 4">
    <name type="scientific">Sphaeroforma arctica JP610</name>
    <dbReference type="NCBI Taxonomy" id="667725"/>
    <lineage>
        <taxon>Eukaryota</taxon>
        <taxon>Ichthyosporea</taxon>
        <taxon>Ichthyophonida</taxon>
        <taxon>Sphaeroforma</taxon>
    </lineage>
</organism>
<dbReference type="InterPro" id="IPR003591">
    <property type="entry name" value="Leu-rich_rpt_typical-subtyp"/>
</dbReference>
<keyword evidence="4" id="KW-1185">Reference proteome</keyword>
<keyword evidence="1" id="KW-0433">Leucine-rich repeat</keyword>
<evidence type="ECO:0000313" key="4">
    <source>
        <dbReference type="Proteomes" id="UP000054560"/>
    </source>
</evidence>
<evidence type="ECO:0000256" key="2">
    <source>
        <dbReference type="ARBA" id="ARBA00022737"/>
    </source>
</evidence>
<accession>A0A0L0F6U7</accession>
<dbReference type="Pfam" id="PF13855">
    <property type="entry name" value="LRR_8"/>
    <property type="match status" value="1"/>
</dbReference>
<reference evidence="3 4" key="1">
    <citation type="submission" date="2011-02" db="EMBL/GenBank/DDBJ databases">
        <title>The Genome Sequence of Sphaeroforma arctica JP610.</title>
        <authorList>
            <consortium name="The Broad Institute Genome Sequencing Platform"/>
            <person name="Russ C."/>
            <person name="Cuomo C."/>
            <person name="Young S.K."/>
            <person name="Zeng Q."/>
            <person name="Gargeya S."/>
            <person name="Alvarado L."/>
            <person name="Berlin A."/>
            <person name="Chapman S.B."/>
            <person name="Chen Z."/>
            <person name="Freedman E."/>
            <person name="Gellesch M."/>
            <person name="Goldberg J."/>
            <person name="Griggs A."/>
            <person name="Gujja S."/>
            <person name="Heilman E."/>
            <person name="Heiman D."/>
            <person name="Howarth C."/>
            <person name="Mehta T."/>
            <person name="Neiman D."/>
            <person name="Pearson M."/>
            <person name="Roberts A."/>
            <person name="Saif S."/>
            <person name="Shea T."/>
            <person name="Shenoy N."/>
            <person name="Sisk P."/>
            <person name="Stolte C."/>
            <person name="Sykes S."/>
            <person name="White J."/>
            <person name="Yandava C."/>
            <person name="Burger G."/>
            <person name="Gray M.W."/>
            <person name="Holland P.W.H."/>
            <person name="King N."/>
            <person name="Lang F.B.F."/>
            <person name="Roger A.J."/>
            <person name="Ruiz-Trillo I."/>
            <person name="Haas B."/>
            <person name="Nusbaum C."/>
            <person name="Birren B."/>
        </authorList>
    </citation>
    <scope>NUCLEOTIDE SEQUENCE [LARGE SCALE GENOMIC DNA]</scope>
    <source>
        <strain evidence="3 4">JP610</strain>
    </source>
</reference>
<evidence type="ECO:0000256" key="1">
    <source>
        <dbReference type="ARBA" id="ARBA00022614"/>
    </source>
</evidence>